<dbReference type="Gene3D" id="1.25.10.10">
    <property type="entry name" value="Leucine-rich Repeat Variant"/>
    <property type="match status" value="4"/>
</dbReference>
<dbReference type="PROSITE" id="PS50176">
    <property type="entry name" value="ARM_REPEAT"/>
    <property type="match status" value="1"/>
</dbReference>
<evidence type="ECO:0000256" key="3">
    <source>
        <dbReference type="ARBA" id="ARBA00022554"/>
    </source>
</evidence>
<feature type="coiled-coil region" evidence="9">
    <location>
        <begin position="976"/>
        <end position="1003"/>
    </location>
</feature>
<keyword evidence="12" id="KW-1185">Reference proteome</keyword>
<feature type="region of interest" description="Disordered" evidence="10">
    <location>
        <begin position="351"/>
        <end position="395"/>
    </location>
</feature>
<feature type="compositionally biased region" description="Acidic residues" evidence="10">
    <location>
        <begin position="286"/>
        <end position="300"/>
    </location>
</feature>
<sequence length="2080" mass="235821">MLLTDAQHELSTALDVLYSTTQGRLLTHLVKQLTRLAHCEEALRLTLLKNEQLHKDERQQIAALERERDELNARNSTLQTRMQREKKGREEEKEWIAALWPDDVVMPTILRPYEPERPSTTRLVSQVEIKQERQHLQALVNRRVSKERVIQQLELATQWKVVVVLPTSTPEGERIPGQTYYQNAVTGESSWDAPIAMLYEPPGHWDAAKMDWKASYGLEHFYPTEDDDKKLIETRIAKGRMQADEDEIGHKQVGRVVNEDEDKDTDSEADASDDEEVPRNKASRGEDDEEDDDEEEDETPPADPVALREELTAAFNQATQLQDAVNKCQLLQRALAIQLLNATRENFEQEKEALAQEDEENKSVERKKRLAKQQEEMAAKAAAEAQERKNNTVQRKFAKDSVGTKGMTLAKDDELLEKELQEFVLAQRADRNYLAAPITKDARVKFHHQFDEEFVHMKQIEEQVLAIEQLEFDLLEKSALRHEEAIAKSEELKQRCEDLRARQEEVQEELVALQQRIAELEVTPVSPGTPRPTDEDMEKARERELLIDNDDDDNDEKKEEETDEELSREIIQAELGSTRMSTTEVSAIMQEEEELKRLKRCVKSEKRWKQWEEKEVLRLEVLAAAYDRFQILEAAQRRCIVDLALYEADEQYFAKLGIHEKVLNEMMWKLQADSQVARAHFLIERAAREESIFQVKDEYDAVVVKLDEARRLPRQARNPLEHVELLEASRVQAEELQARLTKLQERYAKEQEAKALHMALERRFAGYAFEKMQEELRLFTEKQALWDLNIDLQSELEASRDALERLHLAVVTGSHEGVDELEGDKRSPLEVHEDAVAVFDEKVKRVESVRQFLFLCYDREARWRALASIALIKDTTSDEWMTAMQHERQDQTLALLQKQHEHELQALQKEIKLLQKVQILLQCQLKERDEKIERIQHAYQASSDAVRKETEQIILGLKKQLELEELRHQDEQTRALDHRTRLIQEHEAARSELEQRVVALEDENDLQWHWLTSAKRELHAQRIANEELLMGYASLEKRRASETNEMRFRISSQIKKINNIEMWNLSLKIQSKEAHRERIEMQHEIERLVAHHKQQQRLLRLENWKHRVTAQAILTDVTHLFAFFAQGLAVLAGTTPQANMALRENGGIELLSVLAKHSCQSQVRVIAARALGQLAWNTNATPRALGWQAKHLWFQWQDRESTRVLQELASKQLEFDSIASEDSNEMNWLADTSHSGGIGETDADWFEKDQAKSKKKLVFLQAWNARDAAPHPDVNTANQEYIGLAAGVLKTLLDLCQPSPSLALLDPAMDETTQRQIQRNALRSLAITVMNTRNTAIIGRMEGCIPLLVRLIRAPDSMQVDATVARHAIHALANLAFQNEWNQTQICHHGAVSVLLQFCASHTDVDVLQASVQALVNLSCDHISSCEAIFDAQGIAILTRLCHSYRIHDAIDLALYEEIQSAAAEIISNVVTMLDADQPPRDPMHWQQQENVGPEHRLPPTIERNVAYAILAANELDVFPQEYTSTASKTTAPPGVATFVLMCASCNRDVAFHGALVLGSIAQHDEVRAAIGDAGGIDALFLLTDRRQNASHVAQATWALANLTWNRENQYRIARYLDALYRICTFRNISSENQAAADDDEDALVRSEQIREHGFCVLANALFYNDANRQLVASQSSWMTLIDRTCRHERGNMLEHAARALCSLSYSDPVALAMGAGGASLSLNHPLIPAARVNGLELFIRLCGNAEQPMVQKHGLYGVINMCLHDSNKSKLLEVPRGIETLVNLSGNTNSELCEPALEALDLLADLRIVQQNVLGSGPTAVLSPSTMSSLAATDLKKLIAILHESGDPALVAMASDAIADEVWKKPSAKVKVRNEHGLEKLMDLCVRPASPILHAAASTGLGNEPQKVLTSCLWALRNTIADNVRNQDYVGALDGIPRLLLLYDRHRLHEDVVEAILAVFVALVMKHPLNSQQLVRSGLDMLLRLAEGHGEDDDGRDEEQLNTRQLENAALARELLHLVAPYNIPPDQQTLPPLGPIKASGMSSLEKPSRLKKSVHLPPVLASSPLATTTSPTKRSSNN</sequence>
<feature type="coiled-coil region" evidence="9">
    <location>
        <begin position="475"/>
        <end position="523"/>
    </location>
</feature>
<name>A0A8K1CLP6_PYTOL</name>
<feature type="region of interest" description="Disordered" evidence="10">
    <location>
        <begin position="2031"/>
        <end position="2080"/>
    </location>
</feature>
<keyword evidence="4" id="KW-0677">Repeat</keyword>
<keyword evidence="6" id="KW-0449">Lipoprotein</keyword>
<dbReference type="PANTHER" id="PTHR47249">
    <property type="entry name" value="VACUOLAR PROTEIN 8"/>
    <property type="match status" value="1"/>
</dbReference>
<feature type="compositionally biased region" description="Basic and acidic residues" evidence="10">
    <location>
        <begin position="555"/>
        <end position="567"/>
    </location>
</feature>
<dbReference type="GO" id="GO:0043495">
    <property type="term" value="F:protein-membrane adaptor activity"/>
    <property type="evidence" value="ECO:0007669"/>
    <property type="project" value="InterPro"/>
</dbReference>
<evidence type="ECO:0000256" key="10">
    <source>
        <dbReference type="SAM" id="MobiDB-lite"/>
    </source>
</evidence>
<keyword evidence="5" id="KW-0472">Membrane</keyword>
<dbReference type="GO" id="GO:0005774">
    <property type="term" value="C:vacuolar membrane"/>
    <property type="evidence" value="ECO:0007669"/>
    <property type="project" value="UniProtKB-SubCell"/>
</dbReference>
<evidence type="ECO:0000256" key="7">
    <source>
        <dbReference type="ARBA" id="ARBA00026209"/>
    </source>
</evidence>
<evidence type="ECO:0000256" key="9">
    <source>
        <dbReference type="SAM" id="Coils"/>
    </source>
</evidence>
<feature type="compositionally biased region" description="Low complexity" evidence="10">
    <location>
        <begin position="2062"/>
        <end position="2074"/>
    </location>
</feature>
<dbReference type="GO" id="GO:0071562">
    <property type="term" value="P:nucleus-vacuole junction assembly"/>
    <property type="evidence" value="ECO:0007669"/>
    <property type="project" value="InterPro"/>
</dbReference>
<comment type="similarity">
    <text evidence="2">Belongs to the beta-catenin family.</text>
</comment>
<dbReference type="InterPro" id="IPR000225">
    <property type="entry name" value="Armadillo"/>
</dbReference>
<feature type="repeat" description="ARM" evidence="8">
    <location>
        <begin position="1343"/>
        <end position="1380"/>
    </location>
</feature>
<feature type="coiled-coil region" evidence="9">
    <location>
        <begin position="47"/>
        <end position="81"/>
    </location>
</feature>
<dbReference type="SMART" id="SM00185">
    <property type="entry name" value="ARM"/>
    <property type="match status" value="8"/>
</dbReference>
<evidence type="ECO:0000256" key="8">
    <source>
        <dbReference type="PROSITE-ProRule" id="PRU00259"/>
    </source>
</evidence>
<accession>A0A8K1CLP6</accession>
<gene>
    <name evidence="11" type="ORF">Poli38472_003696</name>
</gene>
<reference evidence="11" key="1">
    <citation type="submission" date="2019-03" db="EMBL/GenBank/DDBJ databases">
        <title>Long read genome sequence of the mycoparasitic Pythium oligandrum ATCC 38472 isolated from sugarbeet rhizosphere.</title>
        <authorList>
            <person name="Gaulin E."/>
        </authorList>
    </citation>
    <scope>NUCLEOTIDE SEQUENCE</scope>
    <source>
        <strain evidence="11">ATCC 38472_TT</strain>
    </source>
</reference>
<protein>
    <recommendedName>
        <fullName evidence="7">Vacuolar protein 8</fullName>
    </recommendedName>
</protein>
<evidence type="ECO:0000256" key="1">
    <source>
        <dbReference type="ARBA" id="ARBA00004592"/>
    </source>
</evidence>
<feature type="region of interest" description="Disordered" evidence="10">
    <location>
        <begin position="241"/>
        <end position="303"/>
    </location>
</feature>
<dbReference type="OrthoDB" id="167232at2759"/>
<dbReference type="PANTHER" id="PTHR47249:SF1">
    <property type="entry name" value="VACUOLAR PROTEIN 8"/>
    <property type="match status" value="1"/>
</dbReference>
<evidence type="ECO:0000313" key="12">
    <source>
        <dbReference type="Proteomes" id="UP000794436"/>
    </source>
</evidence>
<dbReference type="Proteomes" id="UP000794436">
    <property type="component" value="Unassembled WGS sequence"/>
</dbReference>
<keyword evidence="3" id="KW-0926">Vacuole</keyword>
<organism evidence="11 12">
    <name type="scientific">Pythium oligandrum</name>
    <name type="common">Mycoparasitic fungus</name>
    <dbReference type="NCBI Taxonomy" id="41045"/>
    <lineage>
        <taxon>Eukaryota</taxon>
        <taxon>Sar</taxon>
        <taxon>Stramenopiles</taxon>
        <taxon>Oomycota</taxon>
        <taxon>Peronosporomycetes</taxon>
        <taxon>Pythiales</taxon>
        <taxon>Pythiaceae</taxon>
        <taxon>Pythium</taxon>
    </lineage>
</organism>
<dbReference type="InterPro" id="IPR045156">
    <property type="entry name" value="Vac8"/>
</dbReference>
<evidence type="ECO:0000256" key="4">
    <source>
        <dbReference type="ARBA" id="ARBA00022737"/>
    </source>
</evidence>
<feature type="region of interest" description="Disordered" evidence="10">
    <location>
        <begin position="545"/>
        <end position="567"/>
    </location>
</feature>
<comment type="subcellular location">
    <subcellularLocation>
        <location evidence="1">Vacuole membrane</location>
        <topology evidence="1">Lipid-anchor</topology>
    </subcellularLocation>
</comment>
<evidence type="ECO:0000256" key="5">
    <source>
        <dbReference type="ARBA" id="ARBA00023136"/>
    </source>
</evidence>
<feature type="coiled-coil region" evidence="9">
    <location>
        <begin position="726"/>
        <end position="753"/>
    </location>
</feature>
<proteinExistence type="inferred from homology"/>
<dbReference type="InterPro" id="IPR011989">
    <property type="entry name" value="ARM-like"/>
</dbReference>
<dbReference type="SUPFAM" id="SSF48371">
    <property type="entry name" value="ARM repeat"/>
    <property type="match status" value="2"/>
</dbReference>
<evidence type="ECO:0000256" key="2">
    <source>
        <dbReference type="ARBA" id="ARBA00005462"/>
    </source>
</evidence>
<dbReference type="EMBL" id="SPLM01000036">
    <property type="protein sequence ID" value="TMW65931.1"/>
    <property type="molecule type" value="Genomic_DNA"/>
</dbReference>
<keyword evidence="9" id="KW-0175">Coiled coil</keyword>
<evidence type="ECO:0000256" key="6">
    <source>
        <dbReference type="ARBA" id="ARBA00023288"/>
    </source>
</evidence>
<feature type="compositionally biased region" description="Acidic residues" evidence="10">
    <location>
        <begin position="259"/>
        <end position="276"/>
    </location>
</feature>
<comment type="caution">
    <text evidence="11">The sequence shown here is derived from an EMBL/GenBank/DDBJ whole genome shotgun (WGS) entry which is preliminary data.</text>
</comment>
<dbReference type="InterPro" id="IPR016024">
    <property type="entry name" value="ARM-type_fold"/>
</dbReference>
<evidence type="ECO:0000313" key="11">
    <source>
        <dbReference type="EMBL" id="TMW65931.1"/>
    </source>
</evidence>